<feature type="chain" id="PRO_5042283857" evidence="2">
    <location>
        <begin position="31"/>
        <end position="72"/>
    </location>
</feature>
<keyword evidence="4" id="KW-1185">Reference proteome</keyword>
<keyword evidence="1" id="KW-0472">Membrane</keyword>
<dbReference type="Proteomes" id="UP001163823">
    <property type="component" value="Chromosome 3"/>
</dbReference>
<dbReference type="KEGG" id="qsa:O6P43_006545"/>
<protein>
    <submittedName>
        <fullName evidence="3">Meiosis arrest female protein</fullName>
    </submittedName>
</protein>
<sequence length="72" mass="7573">MAQVSNSIVFTMLVLLPVLFFSAFPTLTSAWHSEMSPSPSPSMDTGAGFSLSVSCVTIGVSLVLSIVSLLKH</sequence>
<organism evidence="3 4">
    <name type="scientific">Quillaja saponaria</name>
    <name type="common">Soap bark tree</name>
    <dbReference type="NCBI Taxonomy" id="32244"/>
    <lineage>
        <taxon>Eukaryota</taxon>
        <taxon>Viridiplantae</taxon>
        <taxon>Streptophyta</taxon>
        <taxon>Embryophyta</taxon>
        <taxon>Tracheophyta</taxon>
        <taxon>Spermatophyta</taxon>
        <taxon>Magnoliopsida</taxon>
        <taxon>eudicotyledons</taxon>
        <taxon>Gunneridae</taxon>
        <taxon>Pentapetalae</taxon>
        <taxon>rosids</taxon>
        <taxon>fabids</taxon>
        <taxon>Fabales</taxon>
        <taxon>Quillajaceae</taxon>
        <taxon>Quillaja</taxon>
    </lineage>
</organism>
<reference evidence="3" key="1">
    <citation type="journal article" date="2023" name="Science">
        <title>Elucidation of the pathway for biosynthesis of saponin adjuvants from the soapbark tree.</title>
        <authorList>
            <person name="Reed J."/>
            <person name="Orme A."/>
            <person name="El-Demerdash A."/>
            <person name="Owen C."/>
            <person name="Martin L.B.B."/>
            <person name="Misra R.C."/>
            <person name="Kikuchi S."/>
            <person name="Rejzek M."/>
            <person name="Martin A.C."/>
            <person name="Harkess A."/>
            <person name="Leebens-Mack J."/>
            <person name="Louveau T."/>
            <person name="Stephenson M.J."/>
            <person name="Osbourn A."/>
        </authorList>
    </citation>
    <scope>NUCLEOTIDE SEQUENCE</scope>
    <source>
        <strain evidence="3">S10</strain>
    </source>
</reference>
<comment type="caution">
    <text evidence="3">The sequence shown here is derived from an EMBL/GenBank/DDBJ whole genome shotgun (WGS) entry which is preliminary data.</text>
</comment>
<dbReference type="AlphaFoldDB" id="A0AAD7Q8F3"/>
<keyword evidence="1" id="KW-0812">Transmembrane</keyword>
<dbReference type="PANTHER" id="PTHR33659">
    <property type="entry name" value="PROTEIN, PUTATIVE-RELATED-RELATED"/>
    <property type="match status" value="1"/>
</dbReference>
<evidence type="ECO:0000256" key="2">
    <source>
        <dbReference type="SAM" id="SignalP"/>
    </source>
</evidence>
<evidence type="ECO:0000313" key="3">
    <source>
        <dbReference type="EMBL" id="KAJ7976820.1"/>
    </source>
</evidence>
<evidence type="ECO:0000256" key="1">
    <source>
        <dbReference type="SAM" id="Phobius"/>
    </source>
</evidence>
<feature type="signal peptide" evidence="2">
    <location>
        <begin position="1"/>
        <end position="30"/>
    </location>
</feature>
<accession>A0AAD7Q8F3</accession>
<proteinExistence type="predicted"/>
<gene>
    <name evidence="3" type="ORF">O6P43_006545</name>
</gene>
<evidence type="ECO:0000313" key="4">
    <source>
        <dbReference type="Proteomes" id="UP001163823"/>
    </source>
</evidence>
<keyword evidence="1" id="KW-1133">Transmembrane helix</keyword>
<feature type="transmembrane region" description="Helical" evidence="1">
    <location>
        <begin position="46"/>
        <end position="70"/>
    </location>
</feature>
<dbReference type="PANTHER" id="PTHR33659:SF11">
    <property type="entry name" value="TRANSMEMBRANE PROTEIN"/>
    <property type="match status" value="1"/>
</dbReference>
<keyword evidence="2" id="KW-0732">Signal</keyword>
<name>A0AAD7Q8F3_QUISA</name>
<dbReference type="EMBL" id="JARAOO010000003">
    <property type="protein sequence ID" value="KAJ7976820.1"/>
    <property type="molecule type" value="Genomic_DNA"/>
</dbReference>